<keyword evidence="5" id="KW-1185">Reference proteome</keyword>
<dbReference type="EMBL" id="VFOL01000001">
    <property type="protein sequence ID" value="TQL39013.1"/>
    <property type="molecule type" value="Genomic_DNA"/>
</dbReference>
<dbReference type="GeneID" id="93773386"/>
<organism evidence="3 4">
    <name type="scientific">Salinispora arenicola</name>
    <dbReference type="NCBI Taxonomy" id="168697"/>
    <lineage>
        <taxon>Bacteria</taxon>
        <taxon>Bacillati</taxon>
        <taxon>Actinomycetota</taxon>
        <taxon>Actinomycetes</taxon>
        <taxon>Micromonosporales</taxon>
        <taxon>Micromonosporaceae</taxon>
        <taxon>Salinispora</taxon>
    </lineage>
</organism>
<evidence type="ECO:0000313" key="2">
    <source>
        <dbReference type="EMBL" id="GIM86828.1"/>
    </source>
</evidence>
<feature type="chain" id="PRO_5021938321" description="Secreted protein" evidence="1">
    <location>
        <begin position="30"/>
        <end position="244"/>
    </location>
</feature>
<dbReference type="AlphaFoldDB" id="A0A542XTL3"/>
<dbReference type="PROSITE" id="PS51318">
    <property type="entry name" value="TAT"/>
    <property type="match status" value="1"/>
</dbReference>
<dbReference type="Proteomes" id="UP000677457">
    <property type="component" value="Unassembled WGS sequence"/>
</dbReference>
<proteinExistence type="predicted"/>
<dbReference type="InterPro" id="IPR006311">
    <property type="entry name" value="TAT_signal"/>
</dbReference>
<dbReference type="RefSeq" id="WP_012182273.1">
    <property type="nucleotide sequence ID" value="NZ_BOQM01000028.1"/>
</dbReference>
<dbReference type="Proteomes" id="UP000315983">
    <property type="component" value="Unassembled WGS sequence"/>
</dbReference>
<feature type="signal peptide" evidence="1">
    <location>
        <begin position="1"/>
        <end position="29"/>
    </location>
</feature>
<comment type="caution">
    <text evidence="3">The sequence shown here is derived from an EMBL/GenBank/DDBJ whole genome shotgun (WGS) entry which is preliminary data.</text>
</comment>
<evidence type="ECO:0008006" key="6">
    <source>
        <dbReference type="Google" id="ProtNLM"/>
    </source>
</evidence>
<evidence type="ECO:0000313" key="3">
    <source>
        <dbReference type="EMBL" id="TQL39013.1"/>
    </source>
</evidence>
<evidence type="ECO:0000313" key="4">
    <source>
        <dbReference type="Proteomes" id="UP000315983"/>
    </source>
</evidence>
<accession>A0A542XTL3</accession>
<dbReference type="EMBL" id="BOQM01000028">
    <property type="protein sequence ID" value="GIM86828.1"/>
    <property type="molecule type" value="Genomic_DNA"/>
</dbReference>
<evidence type="ECO:0000313" key="5">
    <source>
        <dbReference type="Proteomes" id="UP000677457"/>
    </source>
</evidence>
<name>A0A542XTL3_SALAC</name>
<protein>
    <recommendedName>
        <fullName evidence="6">Secreted protein</fullName>
    </recommendedName>
</protein>
<sequence length="244" mass="26181">MRVSKRRFLFAAAAVAAAALVAGSVPAVATEQMSHRGRTPTNLESVLLPPSEHPAGTTVFSTVSLKQASAQVLPGTGEPSGVVVMPRCMSYFAVLGGLNRLKGGHQFGVRSAGTQFVHIVAKAPRDGLELIRHRIAACNEGLMTFQGWPPSATGGGKIVDGVLSFTERPAQSVPGADTYAATQTVTFNQPDDPLTQQIRAAWQCSDRPCTSPIAFLQRGDLFIWVLDDHADEMALKLYERARRR</sequence>
<reference evidence="3 4" key="1">
    <citation type="submission" date="2019-06" db="EMBL/GenBank/DDBJ databases">
        <title>Sequencing the genomes of 1000 actinobacteria strains.</title>
        <authorList>
            <person name="Klenk H.-P."/>
        </authorList>
    </citation>
    <scope>NUCLEOTIDE SEQUENCE [LARGE SCALE GENOMIC DNA]</scope>
    <source>
        <strain evidence="3 4">DSM 44819</strain>
    </source>
</reference>
<evidence type="ECO:0000256" key="1">
    <source>
        <dbReference type="SAM" id="SignalP"/>
    </source>
</evidence>
<gene>
    <name evidence="3" type="ORF">FB564_4233</name>
    <name evidence="2" type="ORF">Sar04_35640</name>
</gene>
<keyword evidence="1" id="KW-0732">Signal</keyword>
<reference evidence="2 5" key="2">
    <citation type="submission" date="2021-03" db="EMBL/GenBank/DDBJ databases">
        <title>Whole genome shotgun sequence of Salinispora arenicola NBRC 105043.</title>
        <authorList>
            <person name="Komaki H."/>
            <person name="Tamura T."/>
        </authorList>
    </citation>
    <scope>NUCLEOTIDE SEQUENCE [LARGE SCALE GENOMIC DNA]</scope>
    <source>
        <strain evidence="2 5">NBRC 105043</strain>
    </source>
</reference>